<accession>A0A9R1WR67</accession>
<keyword evidence="2" id="KW-1185">Reference proteome</keyword>
<sequence length="223" mass="25904">MDEIREEHLRRNTGSVVGIHFDIVGEKKLFKKFLISCACSRGFVAGYRPYIGLDDFHFKGKFNGVLVTATSIDEIGTPNCLVISSDMQKELEVAIMNGTYIATLRNTFVATYSTPHYELLRTPTEIRDKNKDAIAYLNTNHRKIWSRSKFSITSKCDYITNNISETFNCWIGKFCYKPMIYLLYAIREKIMKQFDKKQNFNLGEYDVTRSFDNQDEVKYKGTR</sequence>
<evidence type="ECO:0000313" key="1">
    <source>
        <dbReference type="EMBL" id="KAJ0184644.1"/>
    </source>
</evidence>
<gene>
    <name evidence="1" type="ORF">LSAT_V11C900501530</name>
</gene>
<comment type="caution">
    <text evidence="1">The sequence shown here is derived from an EMBL/GenBank/DDBJ whole genome shotgun (WGS) entry which is preliminary data.</text>
</comment>
<dbReference type="Proteomes" id="UP000235145">
    <property type="component" value="Unassembled WGS sequence"/>
</dbReference>
<reference evidence="1 2" key="1">
    <citation type="journal article" date="2017" name="Nat. Commun.">
        <title>Genome assembly with in vitro proximity ligation data and whole-genome triplication in lettuce.</title>
        <authorList>
            <person name="Reyes-Chin-Wo S."/>
            <person name="Wang Z."/>
            <person name="Yang X."/>
            <person name="Kozik A."/>
            <person name="Arikit S."/>
            <person name="Song C."/>
            <person name="Xia L."/>
            <person name="Froenicke L."/>
            <person name="Lavelle D.O."/>
            <person name="Truco M.J."/>
            <person name="Xia R."/>
            <person name="Zhu S."/>
            <person name="Xu C."/>
            <person name="Xu H."/>
            <person name="Xu X."/>
            <person name="Cox K."/>
            <person name="Korf I."/>
            <person name="Meyers B.C."/>
            <person name="Michelmore R.W."/>
        </authorList>
    </citation>
    <scope>NUCLEOTIDE SEQUENCE [LARGE SCALE GENOMIC DNA]</scope>
    <source>
        <strain evidence="2">cv. Salinas</strain>
        <tissue evidence="1">Seedlings</tissue>
    </source>
</reference>
<dbReference type="EMBL" id="NBSK02000009">
    <property type="protein sequence ID" value="KAJ0184644.1"/>
    <property type="molecule type" value="Genomic_DNA"/>
</dbReference>
<protein>
    <submittedName>
        <fullName evidence="1">Uncharacterized protein</fullName>
    </submittedName>
</protein>
<evidence type="ECO:0000313" key="2">
    <source>
        <dbReference type="Proteomes" id="UP000235145"/>
    </source>
</evidence>
<organism evidence="1 2">
    <name type="scientific">Lactuca sativa</name>
    <name type="common">Garden lettuce</name>
    <dbReference type="NCBI Taxonomy" id="4236"/>
    <lineage>
        <taxon>Eukaryota</taxon>
        <taxon>Viridiplantae</taxon>
        <taxon>Streptophyta</taxon>
        <taxon>Embryophyta</taxon>
        <taxon>Tracheophyta</taxon>
        <taxon>Spermatophyta</taxon>
        <taxon>Magnoliopsida</taxon>
        <taxon>eudicotyledons</taxon>
        <taxon>Gunneridae</taxon>
        <taxon>Pentapetalae</taxon>
        <taxon>asterids</taxon>
        <taxon>campanulids</taxon>
        <taxon>Asterales</taxon>
        <taxon>Asteraceae</taxon>
        <taxon>Cichorioideae</taxon>
        <taxon>Cichorieae</taxon>
        <taxon>Lactucinae</taxon>
        <taxon>Lactuca</taxon>
    </lineage>
</organism>
<name>A0A9R1WR67_LACSA</name>
<dbReference type="AlphaFoldDB" id="A0A9R1WR67"/>
<proteinExistence type="predicted"/>